<organism evidence="2 3">
    <name type="scientific">Actinomyces urogenitalis DORA_12</name>
    <dbReference type="NCBI Taxonomy" id="1403939"/>
    <lineage>
        <taxon>Bacteria</taxon>
        <taxon>Bacillati</taxon>
        <taxon>Actinomycetota</taxon>
        <taxon>Actinomycetes</taxon>
        <taxon>Actinomycetales</taxon>
        <taxon>Actinomycetaceae</taxon>
        <taxon>Actinomyces</taxon>
    </lineage>
</organism>
<name>W1VDJ6_9ACTO</name>
<feature type="region of interest" description="Disordered" evidence="1">
    <location>
        <begin position="1"/>
        <end position="32"/>
    </location>
</feature>
<dbReference type="EMBL" id="AZLV01000756">
    <property type="protein sequence ID" value="ETJ04037.1"/>
    <property type="molecule type" value="Genomic_DNA"/>
</dbReference>
<feature type="compositionally biased region" description="Low complexity" evidence="1">
    <location>
        <begin position="22"/>
        <end position="32"/>
    </location>
</feature>
<gene>
    <name evidence="2" type="ORF">Q605_AUC00756G0005</name>
</gene>
<comment type="caution">
    <text evidence="2">The sequence shown here is derived from an EMBL/GenBank/DDBJ whole genome shotgun (WGS) entry which is preliminary data.</text>
</comment>
<feature type="non-terminal residue" evidence="2">
    <location>
        <position position="32"/>
    </location>
</feature>
<proteinExistence type="predicted"/>
<evidence type="ECO:0000313" key="3">
    <source>
        <dbReference type="Proteomes" id="UP000018852"/>
    </source>
</evidence>
<sequence>MTTTSDHSSVESADEQEPQGVQEAASQEAAAE</sequence>
<dbReference type="Proteomes" id="UP000018852">
    <property type="component" value="Unassembled WGS sequence"/>
</dbReference>
<accession>W1VDJ6</accession>
<reference evidence="2 3" key="1">
    <citation type="submission" date="2013-12" db="EMBL/GenBank/DDBJ databases">
        <title>A Varibaculum cambriense genome reconstructed from a premature infant gut community with otherwise low bacterial novelty that shifts toward anaerobic metabolism during the third week of life.</title>
        <authorList>
            <person name="Brown C.T."/>
            <person name="Sharon I."/>
            <person name="Thomas B.C."/>
            <person name="Castelle C.J."/>
            <person name="Morowitz M.J."/>
            <person name="Banfield J.F."/>
        </authorList>
    </citation>
    <scope>NUCLEOTIDE SEQUENCE [LARGE SCALE GENOMIC DNA]</scope>
    <source>
        <strain evidence="3">DORA_12</strain>
    </source>
</reference>
<evidence type="ECO:0000256" key="1">
    <source>
        <dbReference type="SAM" id="MobiDB-lite"/>
    </source>
</evidence>
<evidence type="ECO:0000313" key="2">
    <source>
        <dbReference type="EMBL" id="ETJ04037.1"/>
    </source>
</evidence>
<feature type="compositionally biased region" description="Polar residues" evidence="1">
    <location>
        <begin position="1"/>
        <end position="11"/>
    </location>
</feature>
<dbReference type="AlphaFoldDB" id="W1VDJ6"/>
<protein>
    <submittedName>
        <fullName evidence="2">Uncharacterized protein</fullName>
    </submittedName>
</protein>